<dbReference type="PROSITE" id="PS51257">
    <property type="entry name" value="PROKAR_LIPOPROTEIN"/>
    <property type="match status" value="1"/>
</dbReference>
<evidence type="ECO:0000313" key="1">
    <source>
        <dbReference type="EMBL" id="MDZ8120024.1"/>
    </source>
</evidence>
<sequence>MNKNVVLKSLPMVGVIPLLMTGCATSETWTISSRNEWLDAASSTSRLEIVDAQAKSIATESQFTSAMKRFDKKRALESITFKQTTAWDNWKEVPNVGPEGTLDAVVLIPVKDGDYWLLARKYDTHPKRVQETLKHHTYDEMGYHAWHSTDMETWTHYGPVSGYRERWVTTAEYADGKFYIYYDNPNDQDPHLIIDSDLRDGKMGEDKGMVFADPSHGSDCAIFRDEDERFHLIYENWDPINAKEHSWDSPLAGHAVSPDGINDFKILPPAVDHRTNPTGKWGEYVHSSSETPLQYEIHEPEQNAYGDWTAIKVGGQYYLFCDYDPVGEKIRIGRFTSDSLDKEFSFCGELGGGHPDPSIGFAEGRFYLLQQQGKVDFISPGPWVPGVEARAGVDTTGDGKVDQWSDWQEVKETYSQKPGFARIVETTPARLDLSSLPEGYGFCFEYRTVSAPDQNVNVVMDQISVTFK</sequence>
<dbReference type="RefSeq" id="WP_322609802.1">
    <property type="nucleotide sequence ID" value="NZ_JARVCO010000012.1"/>
</dbReference>
<dbReference type="SUPFAM" id="SSF75005">
    <property type="entry name" value="Arabinanase/levansucrase/invertase"/>
    <property type="match status" value="1"/>
</dbReference>
<protein>
    <recommendedName>
        <fullName evidence="3">Glycosyl hydrolases family 43</fullName>
    </recommendedName>
</protein>
<reference evidence="1 2" key="1">
    <citation type="journal article" date="2024" name="Appl. Environ. Microbiol.">
        <title>Pontiella agarivorans sp. nov., a novel marine anaerobic bacterium capable of degrading macroalgal polysaccharides and fixing nitrogen.</title>
        <authorList>
            <person name="Liu N."/>
            <person name="Kivenson V."/>
            <person name="Peng X."/>
            <person name="Cui Z."/>
            <person name="Lankiewicz T.S."/>
            <person name="Gosselin K.M."/>
            <person name="English C.J."/>
            <person name="Blair E.M."/>
            <person name="O'Malley M.A."/>
            <person name="Valentine D.L."/>
        </authorList>
    </citation>
    <scope>NUCLEOTIDE SEQUENCE [LARGE SCALE GENOMIC DNA]</scope>
    <source>
        <strain evidence="1 2">NLcol2</strain>
    </source>
</reference>
<dbReference type="Gene3D" id="2.115.10.20">
    <property type="entry name" value="Glycosyl hydrolase domain, family 43"/>
    <property type="match status" value="1"/>
</dbReference>
<proteinExistence type="predicted"/>
<accession>A0ABU5N0Q2</accession>
<evidence type="ECO:0008006" key="3">
    <source>
        <dbReference type="Google" id="ProtNLM"/>
    </source>
</evidence>
<dbReference type="EMBL" id="JARVCO010000012">
    <property type="protein sequence ID" value="MDZ8120024.1"/>
    <property type="molecule type" value="Genomic_DNA"/>
</dbReference>
<name>A0ABU5N0Q2_9BACT</name>
<dbReference type="Proteomes" id="UP001290861">
    <property type="component" value="Unassembled WGS sequence"/>
</dbReference>
<keyword evidence="2" id="KW-1185">Reference proteome</keyword>
<gene>
    <name evidence="1" type="ORF">P9H32_15440</name>
</gene>
<evidence type="ECO:0000313" key="2">
    <source>
        <dbReference type="Proteomes" id="UP001290861"/>
    </source>
</evidence>
<dbReference type="InterPro" id="IPR023296">
    <property type="entry name" value="Glyco_hydro_beta-prop_sf"/>
</dbReference>
<comment type="caution">
    <text evidence="1">The sequence shown here is derived from an EMBL/GenBank/DDBJ whole genome shotgun (WGS) entry which is preliminary data.</text>
</comment>
<organism evidence="1 2">
    <name type="scientific">Pontiella agarivorans</name>
    <dbReference type="NCBI Taxonomy" id="3038953"/>
    <lineage>
        <taxon>Bacteria</taxon>
        <taxon>Pseudomonadati</taxon>
        <taxon>Kiritimatiellota</taxon>
        <taxon>Kiritimatiellia</taxon>
        <taxon>Kiritimatiellales</taxon>
        <taxon>Pontiellaceae</taxon>
        <taxon>Pontiella</taxon>
    </lineage>
</organism>